<comment type="similarity">
    <text evidence="1">Belongs to the zinc-containing alcohol dehydrogenase family.</text>
</comment>
<sequence>MTSKLPTTTTTRPAIWVTSTAALEVRHLPPPPAPGPGETLVRVAYSGINPADVKLGRLLGIRDTVAGFDYSGTVIRAGAGSKFAVGDRIAGCTPCSIGRSPHFGTHQDHVLAPDAMAWRLADDGSLPLGHAACLAVSARTAADAVFNLLRYPLPADDAVLPSSAAGHDTINQEKEKGNDLPALLVWGAASSLGFMAIQFTRAAGTSHIFATASPAVGRSD</sequence>
<gene>
    <name evidence="5" type="ORF">UCDDS831_g09339</name>
</gene>
<dbReference type="Proteomes" id="UP000034182">
    <property type="component" value="Unassembled WGS sequence"/>
</dbReference>
<dbReference type="Pfam" id="PF08240">
    <property type="entry name" value="ADH_N"/>
    <property type="match status" value="1"/>
</dbReference>
<dbReference type="EMBL" id="LAQI01000433">
    <property type="protein sequence ID" value="KKY13086.1"/>
    <property type="molecule type" value="Genomic_DNA"/>
</dbReference>
<evidence type="ECO:0000313" key="5">
    <source>
        <dbReference type="EMBL" id="KKY13086.1"/>
    </source>
</evidence>
<dbReference type="GO" id="GO:0016651">
    <property type="term" value="F:oxidoreductase activity, acting on NAD(P)H"/>
    <property type="evidence" value="ECO:0007669"/>
    <property type="project" value="InterPro"/>
</dbReference>
<protein>
    <submittedName>
        <fullName evidence="5">Putative alcohol dehydrogenase</fullName>
    </submittedName>
</protein>
<evidence type="ECO:0000313" key="6">
    <source>
        <dbReference type="Proteomes" id="UP000034182"/>
    </source>
</evidence>
<dbReference type="PANTHER" id="PTHR45348">
    <property type="entry name" value="HYPOTHETICAL OXIDOREDUCTASE (EUROFUNG)"/>
    <property type="match status" value="1"/>
</dbReference>
<dbReference type="Gene3D" id="3.40.50.720">
    <property type="entry name" value="NAD(P)-binding Rossmann-like Domain"/>
    <property type="match status" value="1"/>
</dbReference>
<dbReference type="AlphaFoldDB" id="A0A0G2DS29"/>
<dbReference type="InterPro" id="IPR013154">
    <property type="entry name" value="ADH-like_N"/>
</dbReference>
<name>A0A0G2DS29_9PEZI</name>
<dbReference type="PANTHER" id="PTHR45348:SF7">
    <property type="entry name" value="ZINC BINDING OXIDOREDUCTASE, PUTATIVE-RELATED"/>
    <property type="match status" value="1"/>
</dbReference>
<reference evidence="5 6" key="1">
    <citation type="submission" date="2015-03" db="EMBL/GenBank/DDBJ databases">
        <authorList>
            <person name="Morales-Cruz A."/>
            <person name="Amrine K.C."/>
            <person name="Cantu D."/>
        </authorList>
    </citation>
    <scope>NUCLEOTIDE SEQUENCE [LARGE SCALE GENOMIC DNA]</scope>
    <source>
        <strain evidence="5">DS831</strain>
    </source>
</reference>
<proteinExistence type="inferred from homology"/>
<feature type="domain" description="Alcohol dehydrogenase-like N-terminal" evidence="4">
    <location>
        <begin position="35"/>
        <end position="120"/>
    </location>
</feature>
<dbReference type="SUPFAM" id="SSF50129">
    <property type="entry name" value="GroES-like"/>
    <property type="match status" value="1"/>
</dbReference>
<evidence type="ECO:0000259" key="4">
    <source>
        <dbReference type="Pfam" id="PF08240"/>
    </source>
</evidence>
<dbReference type="InterPro" id="IPR047122">
    <property type="entry name" value="Trans-enoyl_RdTase-like"/>
</dbReference>
<comment type="caution">
    <text evidence="5">The sequence shown here is derived from an EMBL/GenBank/DDBJ whole genome shotgun (WGS) entry which is preliminary data.</text>
</comment>
<reference evidence="5 6" key="2">
    <citation type="submission" date="2015-05" db="EMBL/GenBank/DDBJ databases">
        <title>Distinctive expansion of gene families associated with plant cell wall degradation and secondary metabolism in the genomes of grapevine trunk pathogens.</title>
        <authorList>
            <person name="Lawrence D.P."/>
            <person name="Travadon R."/>
            <person name="Rolshausen P.E."/>
            <person name="Baumgartner K."/>
        </authorList>
    </citation>
    <scope>NUCLEOTIDE SEQUENCE [LARGE SCALE GENOMIC DNA]</scope>
    <source>
        <strain evidence="5">DS831</strain>
    </source>
</reference>
<dbReference type="Gene3D" id="3.90.180.10">
    <property type="entry name" value="Medium-chain alcohol dehydrogenases, catalytic domain"/>
    <property type="match status" value="1"/>
</dbReference>
<evidence type="ECO:0000256" key="1">
    <source>
        <dbReference type="ARBA" id="ARBA00008072"/>
    </source>
</evidence>
<evidence type="ECO:0000256" key="2">
    <source>
        <dbReference type="ARBA" id="ARBA00011245"/>
    </source>
</evidence>
<accession>A0A0G2DS29</accession>
<evidence type="ECO:0000256" key="3">
    <source>
        <dbReference type="ARBA" id="ARBA00023002"/>
    </source>
</evidence>
<dbReference type="InterPro" id="IPR011032">
    <property type="entry name" value="GroES-like_sf"/>
</dbReference>
<comment type="subunit">
    <text evidence="2">Monomer.</text>
</comment>
<keyword evidence="3" id="KW-0560">Oxidoreductase</keyword>
<organism evidence="5 6">
    <name type="scientific">Diplodia seriata</name>
    <dbReference type="NCBI Taxonomy" id="420778"/>
    <lineage>
        <taxon>Eukaryota</taxon>
        <taxon>Fungi</taxon>
        <taxon>Dikarya</taxon>
        <taxon>Ascomycota</taxon>
        <taxon>Pezizomycotina</taxon>
        <taxon>Dothideomycetes</taxon>
        <taxon>Dothideomycetes incertae sedis</taxon>
        <taxon>Botryosphaeriales</taxon>
        <taxon>Botryosphaeriaceae</taxon>
        <taxon>Diplodia</taxon>
    </lineage>
</organism>